<dbReference type="GO" id="GO:0055052">
    <property type="term" value="C:ATP-binding cassette (ABC) transporter complex, substrate-binding subunit-containing"/>
    <property type="evidence" value="ECO:0007669"/>
    <property type="project" value="TreeGrafter"/>
</dbReference>
<dbReference type="GO" id="GO:0042956">
    <property type="term" value="P:maltodextrin transmembrane transport"/>
    <property type="evidence" value="ECO:0007669"/>
    <property type="project" value="TreeGrafter"/>
</dbReference>
<organism evidence="6 7">
    <name type="scientific">Cohnella phaseoli</name>
    <dbReference type="NCBI Taxonomy" id="456490"/>
    <lineage>
        <taxon>Bacteria</taxon>
        <taxon>Bacillati</taxon>
        <taxon>Bacillota</taxon>
        <taxon>Bacilli</taxon>
        <taxon>Bacillales</taxon>
        <taxon>Paenibacillaceae</taxon>
        <taxon>Cohnella</taxon>
    </lineage>
</organism>
<feature type="region of interest" description="Disordered" evidence="4">
    <location>
        <begin position="26"/>
        <end position="48"/>
    </location>
</feature>
<dbReference type="PROSITE" id="PS51257">
    <property type="entry name" value="PROKAR_LIPOPROTEIN"/>
    <property type="match status" value="1"/>
</dbReference>
<dbReference type="Gene3D" id="3.40.190.10">
    <property type="entry name" value="Periplasmic binding protein-like II"/>
    <property type="match status" value="2"/>
</dbReference>
<feature type="chain" id="PRO_5017732106" evidence="5">
    <location>
        <begin position="21"/>
        <end position="452"/>
    </location>
</feature>
<feature type="signal peptide" evidence="5">
    <location>
        <begin position="1"/>
        <end position="20"/>
    </location>
</feature>
<dbReference type="GO" id="GO:1901982">
    <property type="term" value="F:maltose binding"/>
    <property type="evidence" value="ECO:0007669"/>
    <property type="project" value="TreeGrafter"/>
</dbReference>
<keyword evidence="7" id="KW-1185">Reference proteome</keyword>
<sequence length="452" mass="48835">MKSTKSFALLLMLVVVSVIAACGSNNKDKSSSNVASSSSSSSSATQPSGEKQKLTVYAYDDTNTLSDPAKVETLFADFKAENNAELQFVTTKSADFLQKLTVSATAGDPIDVIMTNGQYVRSLYSRGMLAELSGAISDPTSRFNQSALDAYTYSGKLYALPWNAATTSAVFYNKAIFEQYGLSVPKTYEELVEVTSKLKENGIHGIAFGGASKFMYPMWYFETLAQTSDNNSLQLTYETLQGNAKFTDPAYVAAMEALAQFGKDGIFQPGVNGADSDAGKALFASGKAAMFYGGTWELGNFEQQLGDKLGVTLFPIIKSGVKAEMTGSGGDGIGLYAEVAPERRDLAIKFIEYMTSDKVNALYNSVDSGVALPSNKNSAVKDDPLVKQLQAEHLPVTATFLDWFWPQEVVQEFQFQIQAVVGEASSAQEAMEKIQDVFDGLVKNGYDFNGTK</sequence>
<evidence type="ECO:0000256" key="2">
    <source>
        <dbReference type="ARBA" id="ARBA00022448"/>
    </source>
</evidence>
<evidence type="ECO:0000256" key="1">
    <source>
        <dbReference type="ARBA" id="ARBA00008520"/>
    </source>
</evidence>
<keyword evidence="2" id="KW-0813">Transport</keyword>
<evidence type="ECO:0000313" key="7">
    <source>
        <dbReference type="Proteomes" id="UP000256977"/>
    </source>
</evidence>
<accession>A0A3D9IBS5</accession>
<evidence type="ECO:0000256" key="4">
    <source>
        <dbReference type="SAM" id="MobiDB-lite"/>
    </source>
</evidence>
<proteinExistence type="inferred from homology"/>
<gene>
    <name evidence="6" type="ORF">DFP98_13260</name>
</gene>
<evidence type="ECO:0000313" key="6">
    <source>
        <dbReference type="EMBL" id="RED59137.1"/>
    </source>
</evidence>
<dbReference type="Proteomes" id="UP000256977">
    <property type="component" value="Unassembled WGS sequence"/>
</dbReference>
<dbReference type="InterPro" id="IPR006059">
    <property type="entry name" value="SBP"/>
</dbReference>
<name>A0A3D9IBS5_9BACL</name>
<dbReference type="AlphaFoldDB" id="A0A3D9IBS5"/>
<evidence type="ECO:0000256" key="3">
    <source>
        <dbReference type="ARBA" id="ARBA00022729"/>
    </source>
</evidence>
<comment type="caution">
    <text evidence="6">The sequence shown here is derived from an EMBL/GenBank/DDBJ whole genome shotgun (WGS) entry which is preliminary data.</text>
</comment>
<dbReference type="RefSeq" id="WP_181918033.1">
    <property type="nucleotide sequence ID" value="NZ_QRDZ01000032.1"/>
</dbReference>
<dbReference type="SUPFAM" id="SSF53850">
    <property type="entry name" value="Periplasmic binding protein-like II"/>
    <property type="match status" value="1"/>
</dbReference>
<keyword evidence="3 5" id="KW-0732">Signal</keyword>
<dbReference type="CDD" id="cd13585">
    <property type="entry name" value="PBP2_TMBP_like"/>
    <property type="match status" value="1"/>
</dbReference>
<dbReference type="EMBL" id="QRDZ01000032">
    <property type="protein sequence ID" value="RED59137.1"/>
    <property type="molecule type" value="Genomic_DNA"/>
</dbReference>
<dbReference type="Pfam" id="PF13416">
    <property type="entry name" value="SBP_bac_8"/>
    <property type="match status" value="1"/>
</dbReference>
<protein>
    <submittedName>
        <fullName evidence="6">Raffinose/stachyose/melibiose transport system substrate-binding protein</fullName>
    </submittedName>
</protein>
<dbReference type="PANTHER" id="PTHR30061:SF50">
    <property type="entry name" value="MALTOSE_MALTODEXTRIN-BINDING PERIPLASMIC PROTEIN"/>
    <property type="match status" value="1"/>
</dbReference>
<dbReference type="GO" id="GO:0015768">
    <property type="term" value="P:maltose transport"/>
    <property type="evidence" value="ECO:0007669"/>
    <property type="project" value="TreeGrafter"/>
</dbReference>
<comment type="similarity">
    <text evidence="1">Belongs to the bacterial solute-binding protein 1 family.</text>
</comment>
<evidence type="ECO:0000256" key="5">
    <source>
        <dbReference type="SAM" id="SignalP"/>
    </source>
</evidence>
<reference evidence="6 7" key="1">
    <citation type="submission" date="2018-07" db="EMBL/GenBank/DDBJ databases">
        <title>Genomic Encyclopedia of Type Strains, Phase III (KMG-III): the genomes of soil and plant-associated and newly described type strains.</title>
        <authorList>
            <person name="Whitman W."/>
        </authorList>
    </citation>
    <scope>NUCLEOTIDE SEQUENCE [LARGE SCALE GENOMIC DNA]</scope>
    <source>
        <strain evidence="6 7">CECT 7287</strain>
    </source>
</reference>
<feature type="compositionally biased region" description="Low complexity" evidence="4">
    <location>
        <begin position="31"/>
        <end position="44"/>
    </location>
</feature>
<dbReference type="PANTHER" id="PTHR30061">
    <property type="entry name" value="MALTOSE-BINDING PERIPLASMIC PROTEIN"/>
    <property type="match status" value="1"/>
</dbReference>